<proteinExistence type="predicted"/>
<gene>
    <name evidence="3" type="ORF">BON22_3758</name>
</gene>
<dbReference type="Proteomes" id="UP000189513">
    <property type="component" value="Unassembled WGS sequence"/>
</dbReference>
<accession>A0A1V2L414</accession>
<dbReference type="VEuPathDB" id="FungiDB:BON22_3758"/>
<keyword evidence="2" id="KW-0732">Signal</keyword>
<feature type="compositionally biased region" description="Polar residues" evidence="1">
    <location>
        <begin position="151"/>
        <end position="166"/>
    </location>
</feature>
<comment type="caution">
    <text evidence="3">The sequence shown here is derived from an EMBL/GenBank/DDBJ whole genome shotgun (WGS) entry which is preliminary data.</text>
</comment>
<protein>
    <submittedName>
        <fullName evidence="3">Uncharacterized protein</fullName>
    </submittedName>
</protein>
<feature type="compositionally biased region" description="Polar residues" evidence="1">
    <location>
        <begin position="51"/>
        <end position="70"/>
    </location>
</feature>
<reference evidence="4" key="1">
    <citation type="journal article" date="2017" name="Genome Announc.">
        <title>Genome sequences of Cyberlindnera fabianii 65, Pichia kudriavzevii 129, and Saccharomyces cerevisiae 131 isolated from fermented masau fruits in Zimbabwe.</title>
        <authorList>
            <person name="van Rijswijck I.M.H."/>
            <person name="Derks M.F.L."/>
            <person name="Abee T."/>
            <person name="de Ridder D."/>
            <person name="Smid E.J."/>
        </authorList>
    </citation>
    <scope>NUCLEOTIDE SEQUENCE [LARGE SCALE GENOMIC DNA]</scope>
    <source>
        <strain evidence="4">65</strain>
    </source>
</reference>
<organism evidence="3 4">
    <name type="scientific">Cyberlindnera fabianii</name>
    <name type="common">Yeast</name>
    <name type="synonym">Hansenula fabianii</name>
    <dbReference type="NCBI Taxonomy" id="36022"/>
    <lineage>
        <taxon>Eukaryota</taxon>
        <taxon>Fungi</taxon>
        <taxon>Dikarya</taxon>
        <taxon>Ascomycota</taxon>
        <taxon>Saccharomycotina</taxon>
        <taxon>Saccharomycetes</taxon>
        <taxon>Phaffomycetales</taxon>
        <taxon>Phaffomycetaceae</taxon>
        <taxon>Cyberlindnera</taxon>
    </lineage>
</organism>
<sequence length="202" mass="22283">MPNKTLRGIATFGFGVIIPLQLASPAEPGALESWTDDSTFGDDKEMEQDTRSVFTQGSRTHVCSPQLKGSTTPTPAQTHTQTPIQNTSFPIQQFQFSSTTESLHRHLQTSGRDVGIRRGSLVVSSFHSRDCSPSQGVVDPLNPMGKNYTAESRPQAQMQKEIQTPTHGHGHNPPQILFTEQMIKQVVQKAELGRVMMDIENL</sequence>
<feature type="chain" id="PRO_5011962604" evidence="2">
    <location>
        <begin position="26"/>
        <end position="202"/>
    </location>
</feature>
<feature type="region of interest" description="Disordered" evidence="1">
    <location>
        <begin position="151"/>
        <end position="173"/>
    </location>
</feature>
<feature type="region of interest" description="Disordered" evidence="1">
    <location>
        <begin position="28"/>
        <end position="81"/>
    </location>
</feature>
<feature type="signal peptide" evidence="2">
    <location>
        <begin position="1"/>
        <end position="25"/>
    </location>
</feature>
<evidence type="ECO:0000313" key="4">
    <source>
        <dbReference type="Proteomes" id="UP000189513"/>
    </source>
</evidence>
<feature type="compositionally biased region" description="Low complexity" evidence="1">
    <location>
        <begin position="71"/>
        <end position="81"/>
    </location>
</feature>
<evidence type="ECO:0000256" key="1">
    <source>
        <dbReference type="SAM" id="MobiDB-lite"/>
    </source>
</evidence>
<keyword evidence="4" id="KW-1185">Reference proteome</keyword>
<dbReference type="AlphaFoldDB" id="A0A1V2L414"/>
<evidence type="ECO:0000256" key="2">
    <source>
        <dbReference type="SAM" id="SignalP"/>
    </source>
</evidence>
<dbReference type="EMBL" id="MPUK01000007">
    <property type="protein sequence ID" value="ONH66325.1"/>
    <property type="molecule type" value="Genomic_DNA"/>
</dbReference>
<evidence type="ECO:0000313" key="3">
    <source>
        <dbReference type="EMBL" id="ONH66325.1"/>
    </source>
</evidence>
<feature type="compositionally biased region" description="Basic and acidic residues" evidence="1">
    <location>
        <begin position="41"/>
        <end position="50"/>
    </location>
</feature>
<name>A0A1V2L414_CYBFA</name>